<feature type="domain" description="Periplasmic copper-binding protein NosD beta helix" evidence="1">
    <location>
        <begin position="301"/>
        <end position="432"/>
    </location>
</feature>
<accession>A0A3Q8X8R2</accession>
<dbReference type="AlphaFoldDB" id="A0A3Q8X8R2"/>
<dbReference type="OrthoDB" id="6502305at2"/>
<dbReference type="SMART" id="SM00710">
    <property type="entry name" value="PbH1"/>
    <property type="match status" value="8"/>
</dbReference>
<keyword evidence="3" id="KW-1185">Reference proteome</keyword>
<dbReference type="Proteomes" id="UP000272528">
    <property type="component" value="Chromosome"/>
</dbReference>
<name>A0A3Q8X8R2_9BACL</name>
<evidence type="ECO:0000259" key="1">
    <source>
        <dbReference type="Pfam" id="PF05048"/>
    </source>
</evidence>
<evidence type="ECO:0000313" key="2">
    <source>
        <dbReference type="EMBL" id="AZN42929.1"/>
    </source>
</evidence>
<proteinExistence type="predicted"/>
<organism evidence="2 3">
    <name type="scientific">Paenibacillus albus</name>
    <dbReference type="NCBI Taxonomy" id="2495582"/>
    <lineage>
        <taxon>Bacteria</taxon>
        <taxon>Bacillati</taxon>
        <taxon>Bacillota</taxon>
        <taxon>Bacilli</taxon>
        <taxon>Bacillales</taxon>
        <taxon>Paenibacillaceae</taxon>
        <taxon>Paenibacillus</taxon>
    </lineage>
</organism>
<dbReference type="EMBL" id="CP034437">
    <property type="protein sequence ID" value="AZN42929.1"/>
    <property type="molecule type" value="Genomic_DNA"/>
</dbReference>
<dbReference type="InterPro" id="IPR007742">
    <property type="entry name" value="NosD_dom"/>
</dbReference>
<protein>
    <recommendedName>
        <fullName evidence="1">Periplasmic copper-binding protein NosD beta helix domain-containing protein</fullName>
    </recommendedName>
</protein>
<dbReference type="InterPro" id="IPR006626">
    <property type="entry name" value="PbH1"/>
</dbReference>
<dbReference type="Gene3D" id="2.160.20.10">
    <property type="entry name" value="Single-stranded right-handed beta-helix, Pectin lyase-like"/>
    <property type="match status" value="1"/>
</dbReference>
<dbReference type="RefSeq" id="WP_126019046.1">
    <property type="nucleotide sequence ID" value="NZ_CP034437.1"/>
</dbReference>
<dbReference type="Pfam" id="PF05048">
    <property type="entry name" value="NosD"/>
    <property type="match status" value="1"/>
</dbReference>
<evidence type="ECO:0000313" key="3">
    <source>
        <dbReference type="Proteomes" id="UP000272528"/>
    </source>
</evidence>
<reference evidence="3" key="1">
    <citation type="submission" date="2018-12" db="EMBL/GenBank/DDBJ databases">
        <title>Genome sequence of Peanibacillus sp.</title>
        <authorList>
            <person name="Subramani G."/>
            <person name="Srinivasan S."/>
            <person name="Kim M.K."/>
        </authorList>
    </citation>
    <scope>NUCLEOTIDE SEQUENCE [LARGE SCALE GENOMIC DNA]</scope>
    <source>
        <strain evidence="3">18JY67-1</strain>
    </source>
</reference>
<sequence length="450" mass="46387">MQTVSVTSTQLKSAIDSAIAANKPLSVSIDGGEIYVFDGVELGKIVVQAPTPPDPPDPPTTGFRPENYGGTNAVAINKAISAASSAKGTVVFTAGTAYTGDVNTPIKVLSDVTMKGNGATLKLTGSGFAADFVQIAGNNTVIDGLVMDGNNLTIHGLTVGTGVTNTVIKNNTVKNVTQGGNYSTDLVAGIFVRTGVDTLTIDSNEVANVAAKNAPAISRGIAVSTYGGTVAKHVTISNNYVHDITPKDDGDGIWFDNSAVESTGSIIIGNKTERTAKRGIKVQSAGVTIKNNTIINSYLNNNTYVASNPVSQDMYSGISVYADNLTIQGNIIQGVGSFYCGIEIGSDTTLKNIVISGNSVSMGPTANVSGATGVRIGNINGFQVTSNTIKTADSGVWTWQSAANGTLTGNTISDVNYGINFSTYLTGQTFTNVTQGGNTITAKKQAVVNR</sequence>
<dbReference type="InterPro" id="IPR012334">
    <property type="entry name" value="Pectin_lyas_fold"/>
</dbReference>
<dbReference type="KEGG" id="palb:EJC50_26955"/>
<gene>
    <name evidence="2" type="ORF">EJC50_26955</name>
</gene>
<dbReference type="InterPro" id="IPR011050">
    <property type="entry name" value="Pectin_lyase_fold/virulence"/>
</dbReference>
<dbReference type="SUPFAM" id="SSF51126">
    <property type="entry name" value="Pectin lyase-like"/>
    <property type="match status" value="2"/>
</dbReference>